<reference evidence="13 14" key="1">
    <citation type="journal article" date="2019" name="Proc. Natl. Acad. Sci. U.S.A.">
        <title>Regulatory changes in pterin and carotenoid genes underlie balanced color polymorphisms in the wall lizard.</title>
        <authorList>
            <person name="Andrade P."/>
            <person name="Pinho C."/>
            <person name="Perez I de Lanuza G."/>
            <person name="Afonso S."/>
            <person name="Brejcha J."/>
            <person name="Rubin C.J."/>
            <person name="Wallerman O."/>
            <person name="Pereira P."/>
            <person name="Sabatino S.J."/>
            <person name="Bellati A."/>
            <person name="Pellitteri-Rosa D."/>
            <person name="Bosakova Z."/>
            <person name="Bunikis I."/>
            <person name="Carretero M.A."/>
            <person name="Feiner N."/>
            <person name="Marsik P."/>
            <person name="Pauperio F."/>
            <person name="Salvi D."/>
            <person name="Soler L."/>
            <person name="While G.M."/>
            <person name="Uller T."/>
            <person name="Font E."/>
            <person name="Andersson L."/>
            <person name="Carneiro M."/>
        </authorList>
    </citation>
    <scope>NUCLEOTIDE SEQUENCE</scope>
</reference>
<dbReference type="InterPro" id="IPR000725">
    <property type="entry name" value="Olfact_rcpt"/>
</dbReference>
<dbReference type="PRINTS" id="PR00237">
    <property type="entry name" value="GPCRRHODOPSN"/>
</dbReference>
<dbReference type="Pfam" id="PF13853">
    <property type="entry name" value="7tm_4"/>
    <property type="match status" value="1"/>
</dbReference>
<evidence type="ECO:0000256" key="7">
    <source>
        <dbReference type="ARBA" id="ARBA00023136"/>
    </source>
</evidence>
<evidence type="ECO:0000256" key="8">
    <source>
        <dbReference type="ARBA" id="ARBA00023170"/>
    </source>
</evidence>
<dbReference type="PROSITE" id="PS50262">
    <property type="entry name" value="G_PROTEIN_RECEP_F1_2"/>
    <property type="match status" value="1"/>
</dbReference>
<evidence type="ECO:0000256" key="3">
    <source>
        <dbReference type="ARBA" id="ARBA00022692"/>
    </source>
</evidence>
<feature type="transmembrane region" description="Helical" evidence="11">
    <location>
        <begin position="235"/>
        <end position="258"/>
    </location>
</feature>
<keyword evidence="3 10" id="KW-0812">Transmembrane</keyword>
<dbReference type="Proteomes" id="UP000472272">
    <property type="component" value="Chromosome 13"/>
</dbReference>
<dbReference type="PRINTS" id="PR00245">
    <property type="entry name" value="OLFACTORYR"/>
</dbReference>
<dbReference type="GO" id="GO:0004984">
    <property type="term" value="F:olfactory receptor activity"/>
    <property type="evidence" value="ECO:0007669"/>
    <property type="project" value="InterPro"/>
</dbReference>
<feature type="transmembrane region" description="Helical" evidence="11">
    <location>
        <begin position="273"/>
        <end position="293"/>
    </location>
</feature>
<evidence type="ECO:0000259" key="12">
    <source>
        <dbReference type="PROSITE" id="PS50262"/>
    </source>
</evidence>
<keyword evidence="5 11" id="KW-1133">Transmembrane helix</keyword>
<comment type="similarity">
    <text evidence="10">Belongs to the G-protein coupled receptor 1 family.</text>
</comment>
<dbReference type="PANTHER" id="PTHR26454">
    <property type="entry name" value="OLFACTORY RECEPTOR"/>
    <property type="match status" value="1"/>
</dbReference>
<keyword evidence="7 11" id="KW-0472">Membrane</keyword>
<dbReference type="CDD" id="cd15912">
    <property type="entry name" value="7tmA_OR6C-like"/>
    <property type="match status" value="1"/>
</dbReference>
<keyword evidence="2 11" id="KW-1003">Cell membrane</keyword>
<reference evidence="13" key="2">
    <citation type="submission" date="2025-08" db="UniProtKB">
        <authorList>
            <consortium name="Ensembl"/>
        </authorList>
    </citation>
    <scope>IDENTIFICATION</scope>
</reference>
<protein>
    <recommendedName>
        <fullName evidence="11">Olfactory receptor</fullName>
    </recommendedName>
</protein>
<dbReference type="InterPro" id="IPR017452">
    <property type="entry name" value="GPCR_Rhodpsn_7TM"/>
</dbReference>
<keyword evidence="14" id="KW-1185">Reference proteome</keyword>
<keyword evidence="11" id="KW-0716">Sensory transduction</keyword>
<dbReference type="SUPFAM" id="SSF81321">
    <property type="entry name" value="Family A G protein-coupled receptor-like"/>
    <property type="match status" value="1"/>
</dbReference>
<evidence type="ECO:0000256" key="10">
    <source>
        <dbReference type="RuleBase" id="RU000688"/>
    </source>
</evidence>
<keyword evidence="4 11" id="KW-0552">Olfaction</keyword>
<dbReference type="OMA" id="WVNIGFM"/>
<evidence type="ECO:0000313" key="14">
    <source>
        <dbReference type="Proteomes" id="UP000472272"/>
    </source>
</evidence>
<dbReference type="Ensembl" id="ENSPMRT00000023145.1">
    <property type="protein sequence ID" value="ENSPMRP00000021810.1"/>
    <property type="gene ID" value="ENSPMRG00000014163.1"/>
</dbReference>
<keyword evidence="9 10" id="KW-0807">Transducer</keyword>
<feature type="transmembrane region" description="Helical" evidence="11">
    <location>
        <begin position="60"/>
        <end position="79"/>
    </location>
</feature>
<dbReference type="AlphaFoldDB" id="A0A670JC62"/>
<evidence type="ECO:0000256" key="6">
    <source>
        <dbReference type="ARBA" id="ARBA00023040"/>
    </source>
</evidence>
<dbReference type="InterPro" id="IPR047132">
    <property type="entry name" value="Olfact_rcpt_6C-like"/>
</dbReference>
<sequence length="306" mass="34036">MRNKTVVREFILLGFSDKCWLEILIFLLLSTTYFLTILGNTVIILITLVNNQLYTPMYFFLRHLAIVDIGFTSTVLPKALTNMANGQRTISLPGCFTQVYLYLVVGTTEFALLAVMSIDRYVAIRNPLHYSTIMNGRTCSLMVLCSWAGGFLLIMAPAITLFQMPFCGPNAMDHFFCDIGPLIKLACTDTSLLELMVLLIAVFSLLGTLAINIVSYINIISTIMRIPSTAGRQKAFSTCASHSIVVSLGYGSCIFMYIKPKGANELIFNKGVALLNTVVAPLLVPFIYLLRLFKLPWLPLKVSQEL</sequence>
<dbReference type="InterPro" id="IPR000276">
    <property type="entry name" value="GPCR_Rhodpsn"/>
</dbReference>
<dbReference type="GeneTree" id="ENSGT01140000282532"/>
<feature type="domain" description="G-protein coupled receptors family 1 profile" evidence="12">
    <location>
        <begin position="39"/>
        <end position="288"/>
    </location>
</feature>
<accession>A0A670JC62</accession>
<organism evidence="13 14">
    <name type="scientific">Podarcis muralis</name>
    <name type="common">Wall lizard</name>
    <name type="synonym">Lacerta muralis</name>
    <dbReference type="NCBI Taxonomy" id="64176"/>
    <lineage>
        <taxon>Eukaryota</taxon>
        <taxon>Metazoa</taxon>
        <taxon>Chordata</taxon>
        <taxon>Craniata</taxon>
        <taxon>Vertebrata</taxon>
        <taxon>Euteleostomi</taxon>
        <taxon>Lepidosauria</taxon>
        <taxon>Squamata</taxon>
        <taxon>Bifurcata</taxon>
        <taxon>Unidentata</taxon>
        <taxon>Episquamata</taxon>
        <taxon>Laterata</taxon>
        <taxon>Lacertibaenia</taxon>
        <taxon>Lacertidae</taxon>
        <taxon>Podarcis</taxon>
    </lineage>
</organism>
<proteinExistence type="inferred from homology"/>
<dbReference type="GO" id="GO:0004930">
    <property type="term" value="F:G protein-coupled receptor activity"/>
    <property type="evidence" value="ECO:0007669"/>
    <property type="project" value="UniProtKB-KW"/>
</dbReference>
<feature type="transmembrane region" description="Helical" evidence="11">
    <location>
        <begin position="139"/>
        <end position="162"/>
    </location>
</feature>
<dbReference type="PROSITE" id="PS00237">
    <property type="entry name" value="G_PROTEIN_RECEP_F1_1"/>
    <property type="match status" value="1"/>
</dbReference>
<evidence type="ECO:0000256" key="4">
    <source>
        <dbReference type="ARBA" id="ARBA00022725"/>
    </source>
</evidence>
<dbReference type="GO" id="GO:0005886">
    <property type="term" value="C:plasma membrane"/>
    <property type="evidence" value="ECO:0007669"/>
    <property type="project" value="UniProtKB-SubCell"/>
</dbReference>
<keyword evidence="6 10" id="KW-0297">G-protein coupled receptor</keyword>
<dbReference type="PANTHER" id="PTHR26454:SF18">
    <property type="entry name" value="OLFACTORY RECEPTOR 6C76"/>
    <property type="match status" value="1"/>
</dbReference>
<feature type="transmembrane region" description="Helical" evidence="11">
    <location>
        <begin position="20"/>
        <end position="48"/>
    </location>
</feature>
<feature type="transmembrane region" description="Helical" evidence="11">
    <location>
        <begin position="195"/>
        <end position="214"/>
    </location>
</feature>
<evidence type="ECO:0000256" key="1">
    <source>
        <dbReference type="ARBA" id="ARBA00004651"/>
    </source>
</evidence>
<keyword evidence="8 10" id="KW-0675">Receptor</keyword>
<evidence type="ECO:0000256" key="2">
    <source>
        <dbReference type="ARBA" id="ARBA00022475"/>
    </source>
</evidence>
<evidence type="ECO:0000256" key="11">
    <source>
        <dbReference type="RuleBase" id="RU363047"/>
    </source>
</evidence>
<dbReference type="Gene3D" id="1.20.1070.10">
    <property type="entry name" value="Rhodopsin 7-helix transmembrane proteins"/>
    <property type="match status" value="1"/>
</dbReference>
<reference evidence="13" key="3">
    <citation type="submission" date="2025-09" db="UniProtKB">
        <authorList>
            <consortium name="Ensembl"/>
        </authorList>
    </citation>
    <scope>IDENTIFICATION</scope>
</reference>
<comment type="subcellular location">
    <subcellularLocation>
        <location evidence="1 11">Cell membrane</location>
        <topology evidence="1 11">Multi-pass membrane protein</topology>
    </subcellularLocation>
</comment>
<evidence type="ECO:0000256" key="9">
    <source>
        <dbReference type="ARBA" id="ARBA00023224"/>
    </source>
</evidence>
<evidence type="ECO:0000313" key="13">
    <source>
        <dbReference type="Ensembl" id="ENSPMRP00000021810.1"/>
    </source>
</evidence>
<feature type="transmembrane region" description="Helical" evidence="11">
    <location>
        <begin position="99"/>
        <end position="118"/>
    </location>
</feature>
<evidence type="ECO:0000256" key="5">
    <source>
        <dbReference type="ARBA" id="ARBA00022989"/>
    </source>
</evidence>
<dbReference type="FunFam" id="1.20.1070.10:FF:000013">
    <property type="entry name" value="Olfactory receptor"/>
    <property type="match status" value="1"/>
</dbReference>
<name>A0A670JC62_PODMU</name>